<dbReference type="InterPro" id="IPR000524">
    <property type="entry name" value="Tscrpt_reg_HTH_GntR"/>
</dbReference>
<evidence type="ECO:0000256" key="6">
    <source>
        <dbReference type="ARBA" id="ARBA00023125"/>
    </source>
</evidence>
<dbReference type="PROSITE" id="PS50949">
    <property type="entry name" value="HTH_GNTR"/>
    <property type="match status" value="1"/>
</dbReference>
<dbReference type="PANTHER" id="PTHR46577">
    <property type="entry name" value="HTH-TYPE TRANSCRIPTIONAL REGULATORY PROTEIN GABR"/>
    <property type="match status" value="1"/>
</dbReference>
<evidence type="ECO:0000313" key="9">
    <source>
        <dbReference type="EMBL" id="OYD59480.1"/>
    </source>
</evidence>
<feature type="domain" description="HTH gntR-type" evidence="8">
    <location>
        <begin position="16"/>
        <end position="84"/>
    </location>
</feature>
<dbReference type="Pfam" id="PF00392">
    <property type="entry name" value="GntR"/>
    <property type="match status" value="1"/>
</dbReference>
<dbReference type="InterPro" id="IPR015424">
    <property type="entry name" value="PyrdxlP-dep_Trfase"/>
</dbReference>
<keyword evidence="3" id="KW-0032">Aminotransferase</keyword>
<dbReference type="AlphaFoldDB" id="A0A235FDK0"/>
<dbReference type="InterPro" id="IPR051446">
    <property type="entry name" value="HTH_trans_reg/aminotransferase"/>
</dbReference>
<dbReference type="InterPro" id="IPR004839">
    <property type="entry name" value="Aminotransferase_I/II_large"/>
</dbReference>
<comment type="similarity">
    <text evidence="2">In the C-terminal section; belongs to the class-I pyridoxal-phosphate-dependent aminotransferase family.</text>
</comment>
<reference evidence="9 10" key="1">
    <citation type="submission" date="2017-07" db="EMBL/GenBank/DDBJ databases">
        <title>Fictibacillus sp. nov. GDSW-R2A3 Genome sequencing and assembly.</title>
        <authorList>
            <person name="Mayilraj S."/>
        </authorList>
    </citation>
    <scope>NUCLEOTIDE SEQUENCE [LARGE SCALE GENOMIC DNA]</scope>
    <source>
        <strain evidence="9 10">GDSW-R2A3</strain>
    </source>
</reference>
<keyword evidence="10" id="KW-1185">Reference proteome</keyword>
<comment type="caution">
    <text evidence="9">The sequence shown here is derived from an EMBL/GenBank/DDBJ whole genome shotgun (WGS) entry which is preliminary data.</text>
</comment>
<comment type="cofactor">
    <cofactor evidence="1">
        <name>pyridoxal 5'-phosphate</name>
        <dbReference type="ChEBI" id="CHEBI:597326"/>
    </cofactor>
</comment>
<dbReference type="PRINTS" id="PR00035">
    <property type="entry name" value="HTHGNTR"/>
</dbReference>
<evidence type="ECO:0000256" key="1">
    <source>
        <dbReference type="ARBA" id="ARBA00001933"/>
    </source>
</evidence>
<organism evidence="9 10">
    <name type="scientific">Fictibacillus aquaticus</name>
    <dbReference type="NCBI Taxonomy" id="2021314"/>
    <lineage>
        <taxon>Bacteria</taxon>
        <taxon>Bacillati</taxon>
        <taxon>Bacillota</taxon>
        <taxon>Bacilli</taxon>
        <taxon>Bacillales</taxon>
        <taxon>Fictibacillaceae</taxon>
        <taxon>Fictibacillus</taxon>
    </lineage>
</organism>
<dbReference type="GO" id="GO:0008483">
    <property type="term" value="F:transaminase activity"/>
    <property type="evidence" value="ECO:0007669"/>
    <property type="project" value="UniProtKB-KW"/>
</dbReference>
<evidence type="ECO:0000256" key="4">
    <source>
        <dbReference type="ARBA" id="ARBA00022898"/>
    </source>
</evidence>
<dbReference type="SUPFAM" id="SSF53383">
    <property type="entry name" value="PLP-dependent transferases"/>
    <property type="match status" value="1"/>
</dbReference>
<dbReference type="OrthoDB" id="9802328at2"/>
<dbReference type="InterPro" id="IPR036388">
    <property type="entry name" value="WH-like_DNA-bd_sf"/>
</dbReference>
<evidence type="ECO:0000256" key="5">
    <source>
        <dbReference type="ARBA" id="ARBA00023015"/>
    </source>
</evidence>
<evidence type="ECO:0000256" key="7">
    <source>
        <dbReference type="ARBA" id="ARBA00023163"/>
    </source>
</evidence>
<keyword evidence="6" id="KW-0238">DNA-binding</keyword>
<evidence type="ECO:0000259" key="8">
    <source>
        <dbReference type="PROSITE" id="PS50949"/>
    </source>
</evidence>
<dbReference type="Gene3D" id="3.90.1150.10">
    <property type="entry name" value="Aspartate Aminotransferase, domain 1"/>
    <property type="match status" value="1"/>
</dbReference>
<proteinExistence type="inferred from homology"/>
<sequence>MGEDDNMIIPELKRTKPIYREIVSYFENRILKGELPPDTRLPTERELALQLNVNRSTVNTAYEELRASGLIQSVQGSGTRVSQHAWDLSPQRILNWNHFKNYSFSPTAPMVKRIEHARMNNGIYNLANGELSPDLYPASILNSVMQNLITEGAADYSHPLDDRYFRETLASHLLKHQIDADPNNMMLLSNIQQSLLLITRCLLNPGDIVAIECPSYSYTVKLFASAGVRMVRLPVDENGLDPDGVSALYAKHKIKLVITEPSHQNPTGSILSLERRKKLINVCSDLDIPIVEIDCTAPLMHDGDKVLPPSLYTLDQKKRLVINTGSFNDTVGPGLPVCWLLASPIFIERLTDAKYQMGLSVPNLVQQLASRFLAAHWDEHIERVNTVLRNRKKLLTESLNRHLSDLFSFQEPDGGLYVWVKMKGYWKDSDLLEACIKENLLVVPGSVYGAENGHVRIAFSNISEEQIEPAVESFARVVNNAKSLSQMITGLN</sequence>
<keyword evidence="5" id="KW-0805">Transcription regulation</keyword>
<keyword evidence="4" id="KW-0663">Pyridoxal phosphate</keyword>
<dbReference type="PANTHER" id="PTHR46577:SF2">
    <property type="entry name" value="TRANSCRIPTIONAL REGULATORY PROTEIN"/>
    <property type="match status" value="1"/>
</dbReference>
<protein>
    <recommendedName>
        <fullName evidence="8">HTH gntR-type domain-containing protein</fullName>
    </recommendedName>
</protein>
<keyword evidence="7" id="KW-0804">Transcription</keyword>
<dbReference type="CDD" id="cd07377">
    <property type="entry name" value="WHTH_GntR"/>
    <property type="match status" value="1"/>
</dbReference>
<dbReference type="Gene3D" id="3.40.640.10">
    <property type="entry name" value="Type I PLP-dependent aspartate aminotransferase-like (Major domain)"/>
    <property type="match status" value="1"/>
</dbReference>
<dbReference type="GO" id="GO:0030170">
    <property type="term" value="F:pyridoxal phosphate binding"/>
    <property type="evidence" value="ECO:0007669"/>
    <property type="project" value="InterPro"/>
</dbReference>
<dbReference type="Proteomes" id="UP000215059">
    <property type="component" value="Unassembled WGS sequence"/>
</dbReference>
<dbReference type="InterPro" id="IPR015422">
    <property type="entry name" value="PyrdxlP-dep_Trfase_small"/>
</dbReference>
<dbReference type="GO" id="GO:0003677">
    <property type="term" value="F:DNA binding"/>
    <property type="evidence" value="ECO:0007669"/>
    <property type="project" value="UniProtKB-KW"/>
</dbReference>
<dbReference type="InterPro" id="IPR036390">
    <property type="entry name" value="WH_DNA-bd_sf"/>
</dbReference>
<dbReference type="SMART" id="SM00345">
    <property type="entry name" value="HTH_GNTR"/>
    <property type="match status" value="1"/>
</dbReference>
<dbReference type="Gene3D" id="1.10.10.10">
    <property type="entry name" value="Winged helix-like DNA-binding domain superfamily/Winged helix DNA-binding domain"/>
    <property type="match status" value="1"/>
</dbReference>
<name>A0A235FDK0_9BACL</name>
<accession>A0A235FDK0</accession>
<dbReference type="Pfam" id="PF00155">
    <property type="entry name" value="Aminotran_1_2"/>
    <property type="match status" value="1"/>
</dbReference>
<dbReference type="EMBL" id="NOII01000001">
    <property type="protein sequence ID" value="OYD59480.1"/>
    <property type="molecule type" value="Genomic_DNA"/>
</dbReference>
<evidence type="ECO:0000256" key="2">
    <source>
        <dbReference type="ARBA" id="ARBA00005384"/>
    </source>
</evidence>
<gene>
    <name evidence="9" type="ORF">CGZ90_06205</name>
</gene>
<dbReference type="InterPro" id="IPR015421">
    <property type="entry name" value="PyrdxlP-dep_Trfase_major"/>
</dbReference>
<dbReference type="CDD" id="cd00609">
    <property type="entry name" value="AAT_like"/>
    <property type="match status" value="1"/>
</dbReference>
<dbReference type="GO" id="GO:0003700">
    <property type="term" value="F:DNA-binding transcription factor activity"/>
    <property type="evidence" value="ECO:0007669"/>
    <property type="project" value="InterPro"/>
</dbReference>
<evidence type="ECO:0000313" key="10">
    <source>
        <dbReference type="Proteomes" id="UP000215059"/>
    </source>
</evidence>
<keyword evidence="3" id="KW-0808">Transferase</keyword>
<dbReference type="SUPFAM" id="SSF46785">
    <property type="entry name" value="Winged helix' DNA-binding domain"/>
    <property type="match status" value="1"/>
</dbReference>
<evidence type="ECO:0000256" key="3">
    <source>
        <dbReference type="ARBA" id="ARBA00022576"/>
    </source>
</evidence>